<dbReference type="Gene3D" id="3.30.1130.10">
    <property type="match status" value="1"/>
</dbReference>
<evidence type="ECO:0000313" key="6">
    <source>
        <dbReference type="EMBL" id="SHJ53414.1"/>
    </source>
</evidence>
<feature type="binding site" evidence="5">
    <location>
        <begin position="56"/>
        <end position="58"/>
    </location>
    <ligand>
        <name>substrate</name>
    </ligand>
</feature>
<accession>A0A1M6K3C8</accession>
<keyword evidence="3 5" id="KW-0521">NADP</keyword>
<keyword evidence="7" id="KW-1185">Reference proteome</keyword>
<dbReference type="UniPathway" id="UPA00392"/>
<comment type="subcellular location">
    <subcellularLocation>
        <location evidence="5">Cytoplasm</location>
    </subcellularLocation>
</comment>
<dbReference type="PANTHER" id="PTHR34354:SF1">
    <property type="entry name" value="NADPH-DEPENDENT 7-CYANO-7-DEAZAGUANINE REDUCTASE"/>
    <property type="match status" value="1"/>
</dbReference>
<feature type="active site" description="Proton donor" evidence="5">
    <location>
        <position position="41"/>
    </location>
</feature>
<dbReference type="EC" id="1.7.1.13" evidence="5"/>
<dbReference type="PIRSF" id="PIRSF027377">
    <property type="entry name" value="Nitrile_oxidored_QueF"/>
    <property type="match status" value="1"/>
</dbReference>
<comment type="pathway">
    <text evidence="5">tRNA modification; tRNA-queuosine biosynthesis.</text>
</comment>
<keyword evidence="2 5" id="KW-0671">Queuosine biosynthesis</keyword>
<dbReference type="Pfam" id="PF14489">
    <property type="entry name" value="QueF"/>
    <property type="match status" value="1"/>
</dbReference>
<dbReference type="GO" id="GO:0033739">
    <property type="term" value="F:preQ1 synthase activity"/>
    <property type="evidence" value="ECO:0007669"/>
    <property type="project" value="UniProtKB-UniRule"/>
</dbReference>
<dbReference type="Proteomes" id="UP000184016">
    <property type="component" value="Unassembled WGS sequence"/>
</dbReference>
<gene>
    <name evidence="5" type="primary">queF</name>
    <name evidence="6" type="ORF">SAMN05443507_101136</name>
</gene>
<organism evidence="6 7">
    <name type="scientific">Alicyclobacillus tolerans</name>
    <dbReference type="NCBI Taxonomy" id="90970"/>
    <lineage>
        <taxon>Bacteria</taxon>
        <taxon>Bacillati</taxon>
        <taxon>Bacillota</taxon>
        <taxon>Bacilli</taxon>
        <taxon>Bacillales</taxon>
        <taxon>Alicyclobacillaceae</taxon>
        <taxon>Alicyclobacillus</taxon>
    </lineage>
</organism>
<dbReference type="HAMAP" id="MF_00818">
    <property type="entry name" value="QueF_type1"/>
    <property type="match status" value="1"/>
</dbReference>
<dbReference type="InterPro" id="IPR050084">
    <property type="entry name" value="NADPH_dep_7-cyano-7-deazaG_red"/>
</dbReference>
<evidence type="ECO:0000256" key="3">
    <source>
        <dbReference type="ARBA" id="ARBA00022857"/>
    </source>
</evidence>
<protein>
    <recommendedName>
        <fullName evidence="5">NADPH-dependent 7-cyano-7-deazaguanine reductase</fullName>
        <ecNumber evidence="5">1.7.1.13</ecNumber>
    </recommendedName>
    <alternativeName>
        <fullName evidence="5">7-cyano-7-carbaguanine reductase</fullName>
    </alternativeName>
    <alternativeName>
        <fullName evidence="5">NADPH-dependent nitrile oxidoreductase</fullName>
    </alternativeName>
    <alternativeName>
        <fullName evidence="5">PreQ(0) reductase</fullName>
    </alternativeName>
</protein>
<dbReference type="STRING" id="1830138.SAMN05443507_101136"/>
<dbReference type="InterPro" id="IPR043133">
    <property type="entry name" value="GTP-CH-I_C/QueF"/>
</dbReference>
<dbReference type="SUPFAM" id="SSF55620">
    <property type="entry name" value="Tetrahydrobiopterin biosynthesis enzymes-like"/>
    <property type="match status" value="1"/>
</dbReference>
<dbReference type="AlphaFoldDB" id="A0A1M6K3C8"/>
<reference evidence="7" key="1">
    <citation type="submission" date="2016-11" db="EMBL/GenBank/DDBJ databases">
        <authorList>
            <person name="Varghese N."/>
            <person name="Submissions S."/>
        </authorList>
    </citation>
    <scope>NUCLEOTIDE SEQUENCE [LARGE SCALE GENOMIC DNA]</scope>
    <source>
        <strain evidence="7">USBA-503</strain>
    </source>
</reference>
<name>A0A1M6K3C8_9BACL</name>
<comment type="catalytic activity">
    <reaction evidence="5">
        <text>7-aminomethyl-7-carbaguanine + 2 NADP(+) = 7-cyano-7-carbaguanine + 2 NADPH + 3 H(+)</text>
        <dbReference type="Rhea" id="RHEA:13409"/>
        <dbReference type="ChEBI" id="CHEBI:15378"/>
        <dbReference type="ChEBI" id="CHEBI:45075"/>
        <dbReference type="ChEBI" id="CHEBI:57783"/>
        <dbReference type="ChEBI" id="CHEBI:58349"/>
        <dbReference type="ChEBI" id="CHEBI:58703"/>
        <dbReference type="EC" id="1.7.1.13"/>
    </reaction>
</comment>
<dbReference type="GO" id="GO:0005737">
    <property type="term" value="C:cytoplasm"/>
    <property type="evidence" value="ECO:0007669"/>
    <property type="project" value="UniProtKB-SubCell"/>
</dbReference>
<evidence type="ECO:0000256" key="5">
    <source>
        <dbReference type="HAMAP-Rule" id="MF_00818"/>
    </source>
</evidence>
<sequence>MLTQPTRELVVVPNPHPTRVYTVEMDCPEFTTLCPMTGQPDFATIYIQYQPGEHLVELKSLKLYLWSFRNEAHYHEDVTNLILNDFVAAAKPRYAKVVADFTVRGGIHTKVTVEYSETN</sequence>
<dbReference type="PANTHER" id="PTHR34354">
    <property type="entry name" value="NADPH-DEPENDENT 7-CYANO-7-DEAZAGUANINE REDUCTASE"/>
    <property type="match status" value="1"/>
</dbReference>
<dbReference type="GO" id="GO:0008616">
    <property type="term" value="P:tRNA queuosine(34) biosynthetic process"/>
    <property type="evidence" value="ECO:0007669"/>
    <property type="project" value="UniProtKB-UniRule"/>
</dbReference>
<dbReference type="InterPro" id="IPR016856">
    <property type="entry name" value="QueF_type1"/>
</dbReference>
<dbReference type="EMBL" id="FRAF01000001">
    <property type="protein sequence ID" value="SHJ53414.1"/>
    <property type="molecule type" value="Genomic_DNA"/>
</dbReference>
<feature type="binding site" evidence="5">
    <location>
        <begin position="75"/>
        <end position="76"/>
    </location>
    <ligand>
        <name>substrate</name>
    </ligand>
</feature>
<keyword evidence="1 5" id="KW-0963">Cytoplasm</keyword>
<feature type="active site" description="Thioimide intermediate" evidence="5">
    <location>
        <position position="34"/>
    </location>
</feature>
<comment type="similarity">
    <text evidence="5">Belongs to the GTP cyclohydrolase I family. QueF type 1 subfamily.</text>
</comment>
<evidence type="ECO:0000256" key="2">
    <source>
        <dbReference type="ARBA" id="ARBA00022785"/>
    </source>
</evidence>
<evidence type="ECO:0000313" key="7">
    <source>
        <dbReference type="Proteomes" id="UP000184016"/>
    </source>
</evidence>
<dbReference type="OrthoDB" id="9795077at2"/>
<evidence type="ECO:0000256" key="4">
    <source>
        <dbReference type="ARBA" id="ARBA00023002"/>
    </source>
</evidence>
<dbReference type="InterPro" id="IPR029500">
    <property type="entry name" value="QueF"/>
</dbReference>
<keyword evidence="4 5" id="KW-0560">Oxidoreductase</keyword>
<dbReference type="NCBIfam" id="TIGR03139">
    <property type="entry name" value="QueF-II"/>
    <property type="match status" value="1"/>
</dbReference>
<evidence type="ECO:0000256" key="1">
    <source>
        <dbReference type="ARBA" id="ARBA00022490"/>
    </source>
</evidence>
<dbReference type="RefSeq" id="WP_072872638.1">
    <property type="nucleotide sequence ID" value="NZ_FRAF01000001.1"/>
</dbReference>
<proteinExistence type="inferred from homology"/>
<comment type="function">
    <text evidence="5">Catalyzes the NADPH-dependent reduction of 7-cyano-7-deazaguanine (preQ0) to 7-aminomethyl-7-deazaguanine (preQ1).</text>
</comment>